<protein>
    <recommendedName>
        <fullName evidence="5">Probable membrane transporter protein</fullName>
    </recommendedName>
</protein>
<evidence type="ECO:0000313" key="7">
    <source>
        <dbReference type="Proteomes" id="UP000319130"/>
    </source>
</evidence>
<gene>
    <name evidence="6" type="ORF">E3J48_03570</name>
</gene>
<keyword evidence="3 5" id="KW-1133">Transmembrane helix</keyword>
<proteinExistence type="inferred from homology"/>
<keyword evidence="2 5" id="KW-0812">Transmembrane</keyword>
<keyword evidence="4 5" id="KW-0472">Membrane</keyword>
<feature type="transmembrane region" description="Helical" evidence="5">
    <location>
        <begin position="39"/>
        <end position="62"/>
    </location>
</feature>
<dbReference type="InterPro" id="IPR002781">
    <property type="entry name" value="TM_pro_TauE-like"/>
</dbReference>
<dbReference type="EMBL" id="SOIZ01000151">
    <property type="protein sequence ID" value="TET62879.1"/>
    <property type="molecule type" value="Genomic_DNA"/>
</dbReference>
<dbReference type="Pfam" id="PF01925">
    <property type="entry name" value="TauE"/>
    <property type="match status" value="1"/>
</dbReference>
<evidence type="ECO:0000256" key="1">
    <source>
        <dbReference type="ARBA" id="ARBA00004141"/>
    </source>
</evidence>
<evidence type="ECO:0000256" key="4">
    <source>
        <dbReference type="ARBA" id="ARBA00023136"/>
    </source>
</evidence>
<dbReference type="InterPro" id="IPR051598">
    <property type="entry name" value="TSUP/Inactive_protease-like"/>
</dbReference>
<feature type="transmembrane region" description="Helical" evidence="5">
    <location>
        <begin position="7"/>
        <end position="33"/>
    </location>
</feature>
<evidence type="ECO:0000256" key="5">
    <source>
        <dbReference type="RuleBase" id="RU363041"/>
    </source>
</evidence>
<dbReference type="PANTHER" id="PTHR43701:SF2">
    <property type="entry name" value="MEMBRANE TRANSPORTER PROTEIN YJNA-RELATED"/>
    <property type="match status" value="1"/>
</dbReference>
<dbReference type="Proteomes" id="UP000319130">
    <property type="component" value="Unassembled WGS sequence"/>
</dbReference>
<evidence type="ECO:0000256" key="2">
    <source>
        <dbReference type="ARBA" id="ARBA00022692"/>
    </source>
</evidence>
<dbReference type="GO" id="GO:0005886">
    <property type="term" value="C:plasma membrane"/>
    <property type="evidence" value="ECO:0007669"/>
    <property type="project" value="UniProtKB-SubCell"/>
</dbReference>
<evidence type="ECO:0000313" key="6">
    <source>
        <dbReference type="EMBL" id="TET62879.1"/>
    </source>
</evidence>
<organism evidence="6 7">
    <name type="scientific">Aerophobetes bacterium</name>
    <dbReference type="NCBI Taxonomy" id="2030807"/>
    <lineage>
        <taxon>Bacteria</taxon>
        <taxon>Candidatus Aerophobota</taxon>
    </lineage>
</organism>
<name>A0A523W7T6_UNCAE</name>
<evidence type="ECO:0000256" key="3">
    <source>
        <dbReference type="ARBA" id="ARBA00022989"/>
    </source>
</evidence>
<accession>A0A523W7T6</accession>
<keyword evidence="5" id="KW-1003">Cell membrane</keyword>
<comment type="subcellular location">
    <subcellularLocation>
        <location evidence="5">Cell membrane</location>
        <topology evidence="5">Multi-pass membrane protein</topology>
    </subcellularLocation>
    <subcellularLocation>
        <location evidence="1">Membrane</location>
        <topology evidence="1">Multi-pass membrane protein</topology>
    </subcellularLocation>
</comment>
<dbReference type="PANTHER" id="PTHR43701">
    <property type="entry name" value="MEMBRANE TRANSPORTER PROTEIN MJ0441-RELATED"/>
    <property type="match status" value="1"/>
</dbReference>
<dbReference type="AlphaFoldDB" id="A0A523W7T6"/>
<feature type="transmembrane region" description="Helical" evidence="5">
    <location>
        <begin position="99"/>
        <end position="117"/>
    </location>
</feature>
<sequence length="119" mass="12329">MLQIISYLAVGLMAGFFSGLLGIGGGVIIVPALVLLMGFAMRTAIGTSLAIVIPTALAGAIFHFREGNLYLGAIVYVSIAAVAGSRLGVHLTTIVSDVTLRKVFGVVMLLIALRMILGK</sequence>
<comment type="similarity">
    <text evidence="5">Belongs to the 4-toluene sulfonate uptake permease (TSUP) (TC 2.A.102) family.</text>
</comment>
<feature type="transmembrane region" description="Helical" evidence="5">
    <location>
        <begin position="69"/>
        <end position="87"/>
    </location>
</feature>
<reference evidence="6 7" key="1">
    <citation type="submission" date="2019-03" db="EMBL/GenBank/DDBJ databases">
        <title>Metabolic potential of uncultured bacteria and archaea associated with petroleum seepage in deep-sea sediments.</title>
        <authorList>
            <person name="Dong X."/>
            <person name="Hubert C."/>
        </authorList>
    </citation>
    <scope>NUCLEOTIDE SEQUENCE [LARGE SCALE GENOMIC DNA]</scope>
    <source>
        <strain evidence="6">E29_bin52</strain>
    </source>
</reference>
<comment type="caution">
    <text evidence="6">The sequence shown here is derived from an EMBL/GenBank/DDBJ whole genome shotgun (WGS) entry which is preliminary data.</text>
</comment>